<dbReference type="InterPro" id="IPR029052">
    <property type="entry name" value="Metallo-depent_PP-like"/>
</dbReference>
<dbReference type="PROSITE" id="PS51318">
    <property type="entry name" value="TAT"/>
    <property type="match status" value="1"/>
</dbReference>
<dbReference type="Gene3D" id="3.60.21.10">
    <property type="match status" value="1"/>
</dbReference>
<dbReference type="PANTHER" id="PTHR43143:SF6">
    <property type="entry name" value="BLL3016 PROTEIN"/>
    <property type="match status" value="1"/>
</dbReference>
<dbReference type="PANTHER" id="PTHR43143">
    <property type="entry name" value="METALLOPHOSPHOESTERASE, CALCINEURIN SUPERFAMILY"/>
    <property type="match status" value="1"/>
</dbReference>
<name>A0ABQ2P500_9NEIS</name>
<evidence type="ECO:0000313" key="2">
    <source>
        <dbReference type="EMBL" id="GGP18364.1"/>
    </source>
</evidence>
<protein>
    <submittedName>
        <fullName evidence="2">Serine/threonine protein phosphatase</fullName>
    </submittedName>
</protein>
<evidence type="ECO:0000313" key="3">
    <source>
        <dbReference type="Proteomes" id="UP000637267"/>
    </source>
</evidence>
<dbReference type="InterPro" id="IPR006311">
    <property type="entry name" value="TAT_signal"/>
</dbReference>
<evidence type="ECO:0000259" key="1">
    <source>
        <dbReference type="Pfam" id="PF00149"/>
    </source>
</evidence>
<dbReference type="NCBIfam" id="TIGR01409">
    <property type="entry name" value="TAT_signal_seq"/>
    <property type="match status" value="1"/>
</dbReference>
<dbReference type="RefSeq" id="WP_188701913.1">
    <property type="nucleotide sequence ID" value="NZ_BMLX01000001.1"/>
</dbReference>
<proteinExistence type="predicted"/>
<gene>
    <name evidence="2" type="ORF">GCM10010970_04560</name>
</gene>
<dbReference type="Proteomes" id="UP000637267">
    <property type="component" value="Unassembled WGS sequence"/>
</dbReference>
<reference evidence="3" key="1">
    <citation type="journal article" date="2019" name="Int. J. Syst. Evol. Microbiol.">
        <title>The Global Catalogue of Microorganisms (GCM) 10K type strain sequencing project: providing services to taxonomists for standard genome sequencing and annotation.</title>
        <authorList>
            <consortium name="The Broad Institute Genomics Platform"/>
            <consortium name="The Broad Institute Genome Sequencing Center for Infectious Disease"/>
            <person name="Wu L."/>
            <person name="Ma J."/>
        </authorList>
    </citation>
    <scope>NUCLEOTIDE SEQUENCE [LARGE SCALE GENOMIC DNA]</scope>
    <source>
        <strain evidence="3">CGMCC 1.8859</strain>
    </source>
</reference>
<organism evidence="2 3">
    <name type="scientific">Silvimonas iriomotensis</name>
    <dbReference type="NCBI Taxonomy" id="449662"/>
    <lineage>
        <taxon>Bacteria</taxon>
        <taxon>Pseudomonadati</taxon>
        <taxon>Pseudomonadota</taxon>
        <taxon>Betaproteobacteria</taxon>
        <taxon>Neisseriales</taxon>
        <taxon>Chitinibacteraceae</taxon>
        <taxon>Silvimonas</taxon>
    </lineage>
</organism>
<dbReference type="EMBL" id="BMLX01000001">
    <property type="protein sequence ID" value="GGP18364.1"/>
    <property type="molecule type" value="Genomic_DNA"/>
</dbReference>
<dbReference type="Pfam" id="PF00149">
    <property type="entry name" value="Metallophos"/>
    <property type="match status" value="1"/>
</dbReference>
<dbReference type="InterPro" id="IPR019546">
    <property type="entry name" value="TAT_signal_bac_arc"/>
</dbReference>
<dbReference type="SUPFAM" id="SSF56300">
    <property type="entry name" value="Metallo-dependent phosphatases"/>
    <property type="match status" value="1"/>
</dbReference>
<comment type="caution">
    <text evidence="2">The sequence shown here is derived from an EMBL/GenBank/DDBJ whole genome shotgun (WGS) entry which is preliminary data.</text>
</comment>
<dbReference type="InterPro" id="IPR051918">
    <property type="entry name" value="STPP_CPPED1"/>
</dbReference>
<accession>A0ABQ2P500</accession>
<sequence>MENAINRRSFLKLAGLGSVVLVTGCAGMGKGSQQASSDFYFVQLTDTHWGFKGPAVNPDNTGTLPKAIAAVNALNPPPDFVVFTGDLTHISEDPAVRRQRMQEFKTMAAQITVPVVHYMPGEHDASLDNGAVFQEFFGATHYTFDHKGVHFIVLDNVSDPHAKVGDAQLQWLADDLARQPHDARIIVFTHRPLFDLYPRWDWATTDGDKVLAVLEPYANVTVFYGHIHQEHHHLTGHIAHHAGQGLMFALPAPGSQPQRTPVPWNAAAPYHGLGFREVTEPAAAVMPVLHELPVQGAWS</sequence>
<feature type="domain" description="Calcineurin-like phosphoesterase" evidence="1">
    <location>
        <begin position="41"/>
        <end position="229"/>
    </location>
</feature>
<dbReference type="PROSITE" id="PS51257">
    <property type="entry name" value="PROKAR_LIPOPROTEIN"/>
    <property type="match status" value="1"/>
</dbReference>
<dbReference type="InterPro" id="IPR004843">
    <property type="entry name" value="Calcineurin-like_PHP"/>
</dbReference>
<keyword evidence="3" id="KW-1185">Reference proteome</keyword>